<dbReference type="GO" id="GO:0032259">
    <property type="term" value="P:methylation"/>
    <property type="evidence" value="ECO:0007669"/>
    <property type="project" value="UniProtKB-KW"/>
</dbReference>
<dbReference type="UniPathway" id="UPA00148"/>
<dbReference type="SUPFAM" id="SSF53790">
    <property type="entry name" value="Tetrapyrrole methylase"/>
    <property type="match status" value="1"/>
</dbReference>
<sequence>MSKVYFIGAGPGATDLITLRGARLIEEADVLIYAGSLVNREILDFNKKSDEIYNSASMNLDEVLDVTIKAVKEGKTVARVHTGDPSIYGAIKEQMDELEKHGIEFEVVPGVSSFVAAAAAIKKEFTLPGVSQTVICTRLEGRTPVPEKEKLEELAKHRASMALFLSVGMIDEVVARLTKHYAATTPVAVVKRATWPDEEIIICTLETLAENVKKHNIKKTAQILVGDFIETEYEKSKLYDSKFTHEYRQAK</sequence>
<dbReference type="GO" id="GO:0046026">
    <property type="term" value="F:precorrin-4 C11-methyltransferase activity"/>
    <property type="evidence" value="ECO:0007669"/>
    <property type="project" value="InterPro"/>
</dbReference>
<dbReference type="NCBIfam" id="TIGR01465">
    <property type="entry name" value="cobM_cbiF"/>
    <property type="match status" value="1"/>
</dbReference>
<proteinExistence type="inferred from homology"/>
<dbReference type="InterPro" id="IPR050161">
    <property type="entry name" value="Siro_Cobalamin_biosynth"/>
</dbReference>
<dbReference type="InterPro" id="IPR035996">
    <property type="entry name" value="4pyrrol_Methylase_sf"/>
</dbReference>
<reference evidence="8 9" key="1">
    <citation type="submission" date="2016-11" db="EMBL/GenBank/DDBJ databases">
        <authorList>
            <person name="Jaros S."/>
            <person name="Januszkiewicz K."/>
            <person name="Wedrychowicz H."/>
        </authorList>
    </citation>
    <scope>NUCLEOTIDE SEQUENCE [LARGE SCALE GENOMIC DNA]</scope>
    <source>
        <strain evidence="8 9">DSM 17477</strain>
    </source>
</reference>
<protein>
    <submittedName>
        <fullName evidence="8">Cobalt-precorrin 4 C11-methyltransferase</fullName>
    </submittedName>
</protein>
<dbReference type="CDD" id="cd11641">
    <property type="entry name" value="Precorrin-4_C11-MT"/>
    <property type="match status" value="1"/>
</dbReference>
<evidence type="ECO:0000256" key="6">
    <source>
        <dbReference type="ARBA" id="ARBA00022691"/>
    </source>
</evidence>
<organism evidence="8 9">
    <name type="scientific">Dethiosulfatibacter aminovorans DSM 17477</name>
    <dbReference type="NCBI Taxonomy" id="1121476"/>
    <lineage>
        <taxon>Bacteria</taxon>
        <taxon>Bacillati</taxon>
        <taxon>Bacillota</taxon>
        <taxon>Tissierellia</taxon>
        <taxon>Dethiosulfatibacter</taxon>
    </lineage>
</organism>
<dbReference type="InterPro" id="IPR006362">
    <property type="entry name" value="Cbl_synth_CobM/CibF"/>
</dbReference>
<evidence type="ECO:0000256" key="5">
    <source>
        <dbReference type="ARBA" id="ARBA00022679"/>
    </source>
</evidence>
<dbReference type="Pfam" id="PF00590">
    <property type="entry name" value="TP_methylase"/>
    <property type="match status" value="1"/>
</dbReference>
<dbReference type="AlphaFoldDB" id="A0A1M6B373"/>
<evidence type="ECO:0000259" key="7">
    <source>
        <dbReference type="Pfam" id="PF00590"/>
    </source>
</evidence>
<evidence type="ECO:0000256" key="1">
    <source>
        <dbReference type="ARBA" id="ARBA00004953"/>
    </source>
</evidence>
<dbReference type="InterPro" id="IPR000878">
    <property type="entry name" value="4pyrrol_Mease"/>
</dbReference>
<evidence type="ECO:0000313" key="8">
    <source>
        <dbReference type="EMBL" id="SHI43130.1"/>
    </source>
</evidence>
<comment type="similarity">
    <text evidence="2">Belongs to the precorrin methyltransferase family.</text>
</comment>
<dbReference type="GO" id="GO:0009236">
    <property type="term" value="P:cobalamin biosynthetic process"/>
    <property type="evidence" value="ECO:0007669"/>
    <property type="project" value="UniProtKB-UniPathway"/>
</dbReference>
<evidence type="ECO:0000256" key="3">
    <source>
        <dbReference type="ARBA" id="ARBA00022573"/>
    </source>
</evidence>
<comment type="pathway">
    <text evidence="1">Cofactor biosynthesis; adenosylcobalamin biosynthesis.</text>
</comment>
<name>A0A1M6B373_9FIRM</name>
<keyword evidence="3" id="KW-0169">Cobalamin biosynthesis</keyword>
<dbReference type="InterPro" id="IPR014776">
    <property type="entry name" value="4pyrrole_Mease_sub2"/>
</dbReference>
<dbReference type="STRING" id="1121476.SAMN02745751_00339"/>
<evidence type="ECO:0000256" key="4">
    <source>
        <dbReference type="ARBA" id="ARBA00022603"/>
    </source>
</evidence>
<gene>
    <name evidence="8" type="ORF">SAMN02745751_00339</name>
</gene>
<dbReference type="EMBL" id="FQZL01000004">
    <property type="protein sequence ID" value="SHI43130.1"/>
    <property type="molecule type" value="Genomic_DNA"/>
</dbReference>
<accession>A0A1M6B373</accession>
<keyword evidence="9" id="KW-1185">Reference proteome</keyword>
<keyword evidence="4 8" id="KW-0489">Methyltransferase</keyword>
<feature type="domain" description="Tetrapyrrole methylase" evidence="7">
    <location>
        <begin position="3"/>
        <end position="209"/>
    </location>
</feature>
<dbReference type="Gene3D" id="3.30.950.10">
    <property type="entry name" value="Methyltransferase, Cobalt-precorrin-4 Transmethylase, Domain 2"/>
    <property type="match status" value="1"/>
</dbReference>
<dbReference type="RefSeq" id="WP_073046112.1">
    <property type="nucleotide sequence ID" value="NZ_FQZL01000004.1"/>
</dbReference>
<evidence type="ECO:0000313" key="9">
    <source>
        <dbReference type="Proteomes" id="UP000184052"/>
    </source>
</evidence>
<dbReference type="Gene3D" id="3.40.1010.10">
    <property type="entry name" value="Cobalt-precorrin-4 Transmethylase, Domain 1"/>
    <property type="match status" value="1"/>
</dbReference>
<dbReference type="Proteomes" id="UP000184052">
    <property type="component" value="Unassembled WGS sequence"/>
</dbReference>
<dbReference type="OrthoDB" id="9815856at2"/>
<evidence type="ECO:0000256" key="2">
    <source>
        <dbReference type="ARBA" id="ARBA00005879"/>
    </source>
</evidence>
<keyword evidence="5 8" id="KW-0808">Transferase</keyword>
<dbReference type="InterPro" id="IPR003043">
    <property type="entry name" value="Uropor_MeTrfase_CS"/>
</dbReference>
<keyword evidence="6" id="KW-0949">S-adenosyl-L-methionine</keyword>
<dbReference type="InterPro" id="IPR014777">
    <property type="entry name" value="4pyrrole_Mease_sub1"/>
</dbReference>
<dbReference type="PANTHER" id="PTHR45790">
    <property type="entry name" value="SIROHEME SYNTHASE-RELATED"/>
    <property type="match status" value="1"/>
</dbReference>
<dbReference type="PANTHER" id="PTHR45790:SF4">
    <property type="entry name" value="COBALT-PRECORRIN-4 C(11)-METHYLTRANSFERASE"/>
    <property type="match status" value="1"/>
</dbReference>
<dbReference type="PROSITE" id="PS00839">
    <property type="entry name" value="SUMT_1"/>
    <property type="match status" value="1"/>
</dbReference>